<reference evidence="1 2" key="1">
    <citation type="submission" date="2017-05" db="EMBL/GenBank/DDBJ databases">
        <title>Thiocyanate degradation by Thiohalobacter thiocyanaticus FOKN1.</title>
        <authorList>
            <person name="Oshiki M."/>
            <person name="Fukushima T."/>
            <person name="Kawano S."/>
            <person name="Nakagawa J."/>
        </authorList>
    </citation>
    <scope>NUCLEOTIDE SEQUENCE [LARGE SCALE GENOMIC DNA]</scope>
    <source>
        <strain evidence="1 2">FOKN1</strain>
    </source>
</reference>
<dbReference type="Proteomes" id="UP000218765">
    <property type="component" value="Chromosome"/>
</dbReference>
<protein>
    <submittedName>
        <fullName evidence="1">Protein disulfide isomerase NosL</fullName>
    </submittedName>
</protein>
<dbReference type="AlphaFoldDB" id="A0A1Z4VNM5"/>
<keyword evidence="1" id="KW-0413">Isomerase</keyword>
<dbReference type="EMBL" id="AP018052">
    <property type="protein sequence ID" value="BAZ92834.1"/>
    <property type="molecule type" value="Genomic_DNA"/>
</dbReference>
<dbReference type="GO" id="GO:0016853">
    <property type="term" value="F:isomerase activity"/>
    <property type="evidence" value="ECO:0007669"/>
    <property type="project" value="UniProtKB-KW"/>
</dbReference>
<evidence type="ECO:0000313" key="1">
    <source>
        <dbReference type="EMBL" id="BAZ92834.1"/>
    </source>
</evidence>
<dbReference type="SUPFAM" id="SSF160387">
    <property type="entry name" value="NosL/MerB-like"/>
    <property type="match status" value="1"/>
</dbReference>
<organism evidence="1 2">
    <name type="scientific">Thiohalobacter thiocyanaticus</name>
    <dbReference type="NCBI Taxonomy" id="585455"/>
    <lineage>
        <taxon>Bacteria</taxon>
        <taxon>Pseudomonadati</taxon>
        <taxon>Pseudomonadota</taxon>
        <taxon>Gammaproteobacteria</taxon>
        <taxon>Thiohalobacterales</taxon>
        <taxon>Thiohalobacteraceae</taxon>
        <taxon>Thiohalobacter</taxon>
    </lineage>
</organism>
<dbReference type="Pfam" id="PF05573">
    <property type="entry name" value="NosL"/>
    <property type="match status" value="1"/>
</dbReference>
<dbReference type="Gene3D" id="3.30.70.2050">
    <property type="match status" value="1"/>
</dbReference>
<dbReference type="PANTHER" id="PTHR41247">
    <property type="entry name" value="HTH-TYPE TRANSCRIPTIONAL REPRESSOR YCNK"/>
    <property type="match status" value="1"/>
</dbReference>
<evidence type="ECO:0000313" key="2">
    <source>
        <dbReference type="Proteomes" id="UP000218765"/>
    </source>
</evidence>
<name>A0A1Z4VNM5_9GAMM</name>
<dbReference type="InterPro" id="IPR008719">
    <property type="entry name" value="N2O_reductase_NosL"/>
</dbReference>
<accession>A0A1Z4VNM5</accession>
<dbReference type="KEGG" id="ttc:FOKN1_0430"/>
<dbReference type="Gene3D" id="3.30.70.2060">
    <property type="match status" value="1"/>
</dbReference>
<dbReference type="PANTHER" id="PTHR41247:SF1">
    <property type="entry name" value="HTH-TYPE TRANSCRIPTIONAL REPRESSOR YCNK"/>
    <property type="match status" value="1"/>
</dbReference>
<sequence length="169" mass="18647">MVLFLAGQFLLAGCGQAPEAERSLEPVAIEAGDECHVCGMLITRFPGPKGEAFVRHRETPLKFCSTRDLFVWLRQPESAAIVEAVFVHDMTSAPWDSPARKHLIPAETAWYVVGGDQSGAMGPTLASFAWREAAEVYTDTHGGQVMAYEEINLPVLEALNELEPRHHHH</sequence>
<gene>
    <name evidence="1" type="ORF">FOKN1_0430</name>
</gene>
<dbReference type="RefSeq" id="WP_197702976.1">
    <property type="nucleotide sequence ID" value="NZ_AP018052.1"/>
</dbReference>
<keyword evidence="2" id="KW-1185">Reference proteome</keyword>
<proteinExistence type="predicted"/>